<keyword evidence="3" id="KW-0547">Nucleotide-binding</keyword>
<dbReference type="PANTHER" id="PTHR43776">
    <property type="entry name" value="TRANSPORT ATP-BINDING PROTEIN"/>
    <property type="match status" value="1"/>
</dbReference>
<dbReference type="InterPro" id="IPR017871">
    <property type="entry name" value="ABC_transporter-like_CS"/>
</dbReference>
<reference evidence="6" key="1">
    <citation type="journal article" date="2014" name="Int. J. Syst. Evol. Microbiol.">
        <title>Complete genome sequence of Corynebacterium casei LMG S-19264T (=DSM 44701T), isolated from a smear-ripened cheese.</title>
        <authorList>
            <consortium name="US DOE Joint Genome Institute (JGI-PGF)"/>
            <person name="Walter F."/>
            <person name="Albersmeier A."/>
            <person name="Kalinowski J."/>
            <person name="Ruckert C."/>
        </authorList>
    </citation>
    <scope>NUCLEOTIDE SEQUENCE</scope>
    <source>
        <strain evidence="6">JCM 10088</strain>
    </source>
</reference>
<keyword evidence="4 6" id="KW-0067">ATP-binding</keyword>
<dbReference type="RefSeq" id="WP_188595766.1">
    <property type="nucleotide sequence ID" value="NZ_BMNL01000001.1"/>
</dbReference>
<dbReference type="CDD" id="cd03257">
    <property type="entry name" value="ABC_NikE_OppD_transporters"/>
    <property type="match status" value="1"/>
</dbReference>
<dbReference type="GO" id="GO:0055085">
    <property type="term" value="P:transmembrane transport"/>
    <property type="evidence" value="ECO:0007669"/>
    <property type="project" value="UniProtKB-ARBA"/>
</dbReference>
<dbReference type="Gene3D" id="3.40.50.300">
    <property type="entry name" value="P-loop containing nucleotide triphosphate hydrolases"/>
    <property type="match status" value="1"/>
</dbReference>
<dbReference type="PROSITE" id="PS00211">
    <property type="entry name" value="ABC_TRANSPORTER_1"/>
    <property type="match status" value="1"/>
</dbReference>
<dbReference type="InterPro" id="IPR003593">
    <property type="entry name" value="AAA+_ATPase"/>
</dbReference>
<name>A0A830GSH5_9CREN</name>
<dbReference type="SMART" id="SM00382">
    <property type="entry name" value="AAA"/>
    <property type="match status" value="1"/>
</dbReference>
<dbReference type="EMBL" id="BMNL01000001">
    <property type="protein sequence ID" value="GGP19573.1"/>
    <property type="molecule type" value="Genomic_DNA"/>
</dbReference>
<evidence type="ECO:0000256" key="3">
    <source>
        <dbReference type="ARBA" id="ARBA00022741"/>
    </source>
</evidence>
<dbReference type="Proteomes" id="UP000610960">
    <property type="component" value="Unassembled WGS sequence"/>
</dbReference>
<reference evidence="6" key="2">
    <citation type="submission" date="2020-09" db="EMBL/GenBank/DDBJ databases">
        <authorList>
            <person name="Sun Q."/>
            <person name="Ohkuma M."/>
        </authorList>
    </citation>
    <scope>NUCLEOTIDE SEQUENCE</scope>
    <source>
        <strain evidence="6">JCM 10088</strain>
    </source>
</reference>
<evidence type="ECO:0000313" key="6">
    <source>
        <dbReference type="EMBL" id="GGP19573.1"/>
    </source>
</evidence>
<comment type="similarity">
    <text evidence="1">Belongs to the ABC transporter superfamily.</text>
</comment>
<organism evidence="6 7">
    <name type="scientific">Thermocladium modestius</name>
    <dbReference type="NCBI Taxonomy" id="62609"/>
    <lineage>
        <taxon>Archaea</taxon>
        <taxon>Thermoproteota</taxon>
        <taxon>Thermoprotei</taxon>
        <taxon>Thermoproteales</taxon>
        <taxon>Thermoproteaceae</taxon>
        <taxon>Thermocladium</taxon>
    </lineage>
</organism>
<dbReference type="InterPro" id="IPR003439">
    <property type="entry name" value="ABC_transporter-like_ATP-bd"/>
</dbReference>
<sequence length="263" mass="29559">MSELIKLENVGVYFSERKGLFGSRIIKALDSVNLEIRQGEAVAIVGESGAGKTTLGRVILGLQRPTTGRVLFKGTDVYRIKHRYWEFRRSVQWVPQDPYSSLDPSLTIKDQLMSPIRRWFNDAKIEKANQLLNMVGLTPPSEYLNKYPHQLSGGQRQRVSIARALAPDPLLIVADEPATMIDSTLRLMIINVLTRLVRQLNVSVAFITHDMALARLFLLKVGSGRVVVMYRGNIVEDGPIDDVIQHPRSEYTVKLINAAPKIL</sequence>
<dbReference type="SUPFAM" id="SSF52540">
    <property type="entry name" value="P-loop containing nucleoside triphosphate hydrolases"/>
    <property type="match status" value="1"/>
</dbReference>
<feature type="domain" description="ABC transporter" evidence="5">
    <location>
        <begin position="5"/>
        <end position="256"/>
    </location>
</feature>
<gene>
    <name evidence="6" type="ORF">GCM10007981_03800</name>
</gene>
<proteinExistence type="inferred from homology"/>
<protein>
    <submittedName>
        <fullName evidence="6">Oligopeptide ABC transporter ATP-binding protein</fullName>
    </submittedName>
</protein>
<dbReference type="GO" id="GO:0005524">
    <property type="term" value="F:ATP binding"/>
    <property type="evidence" value="ECO:0007669"/>
    <property type="project" value="UniProtKB-KW"/>
</dbReference>
<dbReference type="Pfam" id="PF00005">
    <property type="entry name" value="ABC_tran"/>
    <property type="match status" value="1"/>
</dbReference>
<dbReference type="InterPro" id="IPR027417">
    <property type="entry name" value="P-loop_NTPase"/>
</dbReference>
<dbReference type="InterPro" id="IPR050319">
    <property type="entry name" value="ABC_transp_ATP-bind"/>
</dbReference>
<evidence type="ECO:0000256" key="1">
    <source>
        <dbReference type="ARBA" id="ARBA00005417"/>
    </source>
</evidence>
<accession>A0A830GSH5</accession>
<dbReference type="OrthoDB" id="18209at2157"/>
<evidence type="ECO:0000313" key="7">
    <source>
        <dbReference type="Proteomes" id="UP000610960"/>
    </source>
</evidence>
<evidence type="ECO:0000256" key="4">
    <source>
        <dbReference type="ARBA" id="ARBA00022840"/>
    </source>
</evidence>
<dbReference type="AlphaFoldDB" id="A0A830GSH5"/>
<dbReference type="GO" id="GO:0016887">
    <property type="term" value="F:ATP hydrolysis activity"/>
    <property type="evidence" value="ECO:0007669"/>
    <property type="project" value="InterPro"/>
</dbReference>
<keyword evidence="2" id="KW-0813">Transport</keyword>
<evidence type="ECO:0000256" key="2">
    <source>
        <dbReference type="ARBA" id="ARBA00022448"/>
    </source>
</evidence>
<comment type="caution">
    <text evidence="6">The sequence shown here is derived from an EMBL/GenBank/DDBJ whole genome shotgun (WGS) entry which is preliminary data.</text>
</comment>
<evidence type="ECO:0000259" key="5">
    <source>
        <dbReference type="PROSITE" id="PS50893"/>
    </source>
</evidence>
<dbReference type="PROSITE" id="PS50893">
    <property type="entry name" value="ABC_TRANSPORTER_2"/>
    <property type="match status" value="1"/>
</dbReference>
<keyword evidence="7" id="KW-1185">Reference proteome</keyword>
<dbReference type="PANTHER" id="PTHR43776:SF7">
    <property type="entry name" value="D,D-DIPEPTIDE TRANSPORT ATP-BINDING PROTEIN DDPF-RELATED"/>
    <property type="match status" value="1"/>
</dbReference>